<gene>
    <name evidence="2" type="ORF">DFR30_0839</name>
</gene>
<dbReference type="AlphaFoldDB" id="A0A4R1HBL3"/>
<protein>
    <submittedName>
        <fullName evidence="2">Hemerythrin HHE cation binding domain-containing protein</fullName>
    </submittedName>
</protein>
<organism evidence="2 3">
    <name type="scientific">Thiogranum longum</name>
    <dbReference type="NCBI Taxonomy" id="1537524"/>
    <lineage>
        <taxon>Bacteria</taxon>
        <taxon>Pseudomonadati</taxon>
        <taxon>Pseudomonadota</taxon>
        <taxon>Gammaproteobacteria</taxon>
        <taxon>Chromatiales</taxon>
        <taxon>Ectothiorhodospiraceae</taxon>
        <taxon>Thiogranum</taxon>
    </lineage>
</organism>
<feature type="domain" description="Hemerythrin-like" evidence="1">
    <location>
        <begin position="8"/>
        <end position="126"/>
    </location>
</feature>
<evidence type="ECO:0000313" key="2">
    <source>
        <dbReference type="EMBL" id="TCK17605.1"/>
    </source>
</evidence>
<accession>A0A4R1HBL3</accession>
<proteinExistence type="predicted"/>
<dbReference type="OrthoDB" id="9792554at2"/>
<comment type="caution">
    <text evidence="2">The sequence shown here is derived from an EMBL/GenBank/DDBJ whole genome shotgun (WGS) entry which is preliminary data.</text>
</comment>
<evidence type="ECO:0000313" key="3">
    <source>
        <dbReference type="Proteomes" id="UP000295707"/>
    </source>
</evidence>
<name>A0A4R1HBL3_9GAMM</name>
<evidence type="ECO:0000259" key="1">
    <source>
        <dbReference type="Pfam" id="PF01814"/>
    </source>
</evidence>
<keyword evidence="3" id="KW-1185">Reference proteome</keyword>
<dbReference type="Proteomes" id="UP000295707">
    <property type="component" value="Unassembled WGS sequence"/>
</dbReference>
<dbReference type="InterPro" id="IPR012312">
    <property type="entry name" value="Hemerythrin-like"/>
</dbReference>
<reference evidence="2 3" key="1">
    <citation type="submission" date="2019-03" db="EMBL/GenBank/DDBJ databases">
        <title>Genomic Encyclopedia of Type Strains, Phase IV (KMG-IV): sequencing the most valuable type-strain genomes for metagenomic binning, comparative biology and taxonomic classification.</title>
        <authorList>
            <person name="Goeker M."/>
        </authorList>
    </citation>
    <scope>NUCLEOTIDE SEQUENCE [LARGE SCALE GENOMIC DNA]</scope>
    <source>
        <strain evidence="2 3">DSM 19610</strain>
    </source>
</reference>
<dbReference type="EMBL" id="SMFX01000001">
    <property type="protein sequence ID" value="TCK17605.1"/>
    <property type="molecule type" value="Genomic_DNA"/>
</dbReference>
<dbReference type="Pfam" id="PF01814">
    <property type="entry name" value="Hemerythrin"/>
    <property type="match status" value="1"/>
</dbReference>
<sequence length="155" mass="18150">MGSTDNWLTHEHSLYENLISRCMEAIEVEDWQTTDVLFMKMVAHLKRHMALEEEVLYSAYEAASHAPQGPTVALREEHDDIVRLVTDMAQVIKSRNSDLVLDCMTRLEDRMIKHHEKEEDFFLPMASHILDASREEISQQLDTFDMSKSDRKWDI</sequence>
<dbReference type="Gene3D" id="1.20.120.520">
    <property type="entry name" value="nmb1532 protein domain like"/>
    <property type="match status" value="1"/>
</dbReference>
<dbReference type="RefSeq" id="WP_132971470.1">
    <property type="nucleotide sequence ID" value="NZ_SMFX01000001.1"/>
</dbReference>